<accession>A0AAN7ANG1</accession>
<dbReference type="SUPFAM" id="SSF51695">
    <property type="entry name" value="PLC-like phosphodiesterases"/>
    <property type="match status" value="1"/>
</dbReference>
<dbReference type="GO" id="GO:0008081">
    <property type="term" value="F:phosphoric diester hydrolase activity"/>
    <property type="evidence" value="ECO:0007669"/>
    <property type="project" value="InterPro"/>
</dbReference>
<gene>
    <name evidence="1" type="ORF">QBC35DRAFT_480842</name>
</gene>
<dbReference type="InterPro" id="IPR051057">
    <property type="entry name" value="PI-PLC_domain"/>
</dbReference>
<proteinExistence type="predicted"/>
<name>A0AAN7ANG1_9PEZI</name>
<dbReference type="GO" id="GO:0006629">
    <property type="term" value="P:lipid metabolic process"/>
    <property type="evidence" value="ECO:0007669"/>
    <property type="project" value="InterPro"/>
</dbReference>
<reference evidence="1" key="2">
    <citation type="submission" date="2023-05" db="EMBL/GenBank/DDBJ databases">
        <authorList>
            <consortium name="Lawrence Berkeley National Laboratory"/>
            <person name="Steindorff A."/>
            <person name="Hensen N."/>
            <person name="Bonometti L."/>
            <person name="Westerberg I."/>
            <person name="Brannstrom I.O."/>
            <person name="Guillou S."/>
            <person name="Cros-Aarteil S."/>
            <person name="Calhoun S."/>
            <person name="Haridas S."/>
            <person name="Kuo A."/>
            <person name="Mondo S."/>
            <person name="Pangilinan J."/>
            <person name="Riley R."/>
            <person name="Labutti K."/>
            <person name="Andreopoulos B."/>
            <person name="Lipzen A."/>
            <person name="Chen C."/>
            <person name="Yanf M."/>
            <person name="Daum C."/>
            <person name="Ng V."/>
            <person name="Clum A."/>
            <person name="Ohm R."/>
            <person name="Martin F."/>
            <person name="Silar P."/>
            <person name="Natvig D."/>
            <person name="Lalanne C."/>
            <person name="Gautier V."/>
            <person name="Ament-Velasquez S.L."/>
            <person name="Kruys A."/>
            <person name="Hutchinson M.I."/>
            <person name="Powell A.J."/>
            <person name="Barry K."/>
            <person name="Miller A.N."/>
            <person name="Grigoriev I.V."/>
            <person name="Debuchy R."/>
            <person name="Gladieux P."/>
            <person name="Thoren M.H."/>
            <person name="Johannesson H."/>
        </authorList>
    </citation>
    <scope>NUCLEOTIDE SEQUENCE</scope>
    <source>
        <strain evidence="1">PSN309</strain>
    </source>
</reference>
<dbReference type="PANTHER" id="PTHR13593:SF146">
    <property type="entry name" value="PLC-LIKE PHOSPHODIESTERASE"/>
    <property type="match status" value="1"/>
</dbReference>
<evidence type="ECO:0000313" key="1">
    <source>
        <dbReference type="EMBL" id="KAK4193179.1"/>
    </source>
</evidence>
<reference evidence="1" key="1">
    <citation type="journal article" date="2023" name="Mol. Phylogenet. Evol.">
        <title>Genome-scale phylogeny and comparative genomics of the fungal order Sordariales.</title>
        <authorList>
            <person name="Hensen N."/>
            <person name="Bonometti L."/>
            <person name="Westerberg I."/>
            <person name="Brannstrom I.O."/>
            <person name="Guillou S."/>
            <person name="Cros-Aarteil S."/>
            <person name="Calhoun S."/>
            <person name="Haridas S."/>
            <person name="Kuo A."/>
            <person name="Mondo S."/>
            <person name="Pangilinan J."/>
            <person name="Riley R."/>
            <person name="LaButti K."/>
            <person name="Andreopoulos B."/>
            <person name="Lipzen A."/>
            <person name="Chen C."/>
            <person name="Yan M."/>
            <person name="Daum C."/>
            <person name="Ng V."/>
            <person name="Clum A."/>
            <person name="Steindorff A."/>
            <person name="Ohm R.A."/>
            <person name="Martin F."/>
            <person name="Silar P."/>
            <person name="Natvig D.O."/>
            <person name="Lalanne C."/>
            <person name="Gautier V."/>
            <person name="Ament-Velasquez S.L."/>
            <person name="Kruys A."/>
            <person name="Hutchinson M.I."/>
            <person name="Powell A.J."/>
            <person name="Barry K."/>
            <person name="Miller A.N."/>
            <person name="Grigoriev I.V."/>
            <person name="Debuchy R."/>
            <person name="Gladieux P."/>
            <person name="Hiltunen Thoren M."/>
            <person name="Johannesson H."/>
        </authorList>
    </citation>
    <scope>NUCLEOTIDE SEQUENCE</scope>
    <source>
        <strain evidence="1">PSN309</strain>
    </source>
</reference>
<organism evidence="1 2">
    <name type="scientific">Podospora australis</name>
    <dbReference type="NCBI Taxonomy" id="1536484"/>
    <lineage>
        <taxon>Eukaryota</taxon>
        <taxon>Fungi</taxon>
        <taxon>Dikarya</taxon>
        <taxon>Ascomycota</taxon>
        <taxon>Pezizomycotina</taxon>
        <taxon>Sordariomycetes</taxon>
        <taxon>Sordariomycetidae</taxon>
        <taxon>Sordariales</taxon>
        <taxon>Podosporaceae</taxon>
        <taxon>Podospora</taxon>
    </lineage>
</organism>
<dbReference type="AlphaFoldDB" id="A0AAN7ANG1"/>
<dbReference type="EMBL" id="MU864351">
    <property type="protein sequence ID" value="KAK4193179.1"/>
    <property type="molecule type" value="Genomic_DNA"/>
</dbReference>
<dbReference type="PANTHER" id="PTHR13593">
    <property type="match status" value="1"/>
</dbReference>
<protein>
    <submittedName>
        <fullName evidence="1">Phosphatidylinositol-specific phospholipase C</fullName>
    </submittedName>
</protein>
<dbReference type="Proteomes" id="UP001302126">
    <property type="component" value="Unassembled WGS sequence"/>
</dbReference>
<dbReference type="InterPro" id="IPR017946">
    <property type="entry name" value="PLC-like_Pdiesterase_TIM-brl"/>
</dbReference>
<dbReference type="Gene3D" id="3.20.20.190">
    <property type="entry name" value="Phosphatidylinositol (PI) phosphodiesterase"/>
    <property type="match status" value="1"/>
</dbReference>
<keyword evidence="2" id="KW-1185">Reference proteome</keyword>
<comment type="caution">
    <text evidence="1">The sequence shown here is derived from an EMBL/GenBank/DDBJ whole genome shotgun (WGS) entry which is preliminary data.</text>
</comment>
<sequence length="471" mass="52699">MPSKGVHVYTYIAVPGVSIELSVPKETITLNALHEFWNGTLEVEARNIDSFFNKKGRFTFKVFHDGNQITEQWIDVNALTGSASGGTMESIAQTPSIFHNDHLVISYGFYEAGKGHDVLPDQHQCYIAVAPQYTTWITDLAPPGSDFENKPFSRLVLPSAHDVGMNSMDSSSALMRRVGGAVVSTLLSDNALLGKIVDRLSGAPIEIIAPNIIYSLSMTQKDTLRDMLRIGARYFEFRPARLHNALIPTGALPDRLYFMHAAIPGMSYESFLQEVLDFLRDHPHEIIVVQLRWDGVPQDCCHPSHEEKQEYLEQALRDHDIVAGNVEDMKHRTISELRRDRKRLIMLDSVDSLSTYTDEGNATLTGDSLVDAFGQVLNRDNQRGKAFTNIQCQATPTNIRDALMLSIKDTGVTTSLLLLTKGICDSKTLPWCRQNLLDKTELDHLVVMMNDWIDGATADVAVDLSRRRLEQ</sequence>
<evidence type="ECO:0000313" key="2">
    <source>
        <dbReference type="Proteomes" id="UP001302126"/>
    </source>
</evidence>